<proteinExistence type="predicted"/>
<protein>
    <submittedName>
        <fullName evidence="2">Uncharacterized protein</fullName>
    </submittedName>
</protein>
<comment type="caution">
    <text evidence="2">The sequence shown here is derived from an EMBL/GenBank/DDBJ whole genome shotgun (WGS) entry which is preliminary data.</text>
</comment>
<gene>
    <name evidence="2" type="ORF">TI39_contig5887g00007</name>
</gene>
<keyword evidence="3" id="KW-1185">Reference proteome</keyword>
<feature type="region of interest" description="Disordered" evidence="1">
    <location>
        <begin position="1"/>
        <end position="58"/>
    </location>
</feature>
<dbReference type="STRING" id="1047168.A0A0F4G585"/>
<organism evidence="2 3">
    <name type="scientific">Zymoseptoria brevis</name>
    <dbReference type="NCBI Taxonomy" id="1047168"/>
    <lineage>
        <taxon>Eukaryota</taxon>
        <taxon>Fungi</taxon>
        <taxon>Dikarya</taxon>
        <taxon>Ascomycota</taxon>
        <taxon>Pezizomycotina</taxon>
        <taxon>Dothideomycetes</taxon>
        <taxon>Dothideomycetidae</taxon>
        <taxon>Mycosphaerellales</taxon>
        <taxon>Mycosphaerellaceae</taxon>
        <taxon>Zymoseptoria</taxon>
    </lineage>
</organism>
<dbReference type="EMBL" id="LAFY01005842">
    <property type="protein sequence ID" value="KJX92222.1"/>
    <property type="molecule type" value="Genomic_DNA"/>
</dbReference>
<evidence type="ECO:0000313" key="2">
    <source>
        <dbReference type="EMBL" id="KJX92222.1"/>
    </source>
</evidence>
<dbReference type="AlphaFoldDB" id="A0A0F4G585"/>
<accession>A0A0F4G585</accession>
<evidence type="ECO:0000256" key="1">
    <source>
        <dbReference type="SAM" id="MobiDB-lite"/>
    </source>
</evidence>
<name>A0A0F4G585_9PEZI</name>
<feature type="compositionally biased region" description="Low complexity" evidence="1">
    <location>
        <begin position="27"/>
        <end position="42"/>
    </location>
</feature>
<sequence>MAFPQDFRQNNQHPRDVFNRTPLQKNTATTSSNATAPSTSALSPPPTQPHPTTGQHGKENANLIVVDFHAMMTTFTAAAIIPVYSSIALDFSTSIHLASYLTSLQILVLGWAPLF</sequence>
<reference evidence="2 3" key="1">
    <citation type="submission" date="2015-03" db="EMBL/GenBank/DDBJ databases">
        <title>RNA-seq based gene annotation and comparative genomics of four Zymoseptoria species reveal species-specific pathogenicity related genes and transposable element activity.</title>
        <authorList>
            <person name="Grandaubert J."/>
            <person name="Bhattacharyya A."/>
            <person name="Stukenbrock E.H."/>
        </authorList>
    </citation>
    <scope>NUCLEOTIDE SEQUENCE [LARGE SCALE GENOMIC DNA]</scope>
    <source>
        <strain evidence="2 3">Zb18110</strain>
    </source>
</reference>
<dbReference type="OrthoDB" id="2585655at2759"/>
<evidence type="ECO:0000313" key="3">
    <source>
        <dbReference type="Proteomes" id="UP000033647"/>
    </source>
</evidence>
<dbReference type="Proteomes" id="UP000033647">
    <property type="component" value="Unassembled WGS sequence"/>
</dbReference>